<keyword evidence="13" id="KW-1185">Reference proteome</keyword>
<feature type="active site" evidence="7">
    <location>
        <position position="125"/>
    </location>
</feature>
<dbReference type="InterPro" id="IPR018044">
    <property type="entry name" value="Peptidase_S11"/>
</dbReference>
<dbReference type="GO" id="GO:0071555">
    <property type="term" value="P:cell wall organization"/>
    <property type="evidence" value="ECO:0007669"/>
    <property type="project" value="UniProtKB-KW"/>
</dbReference>
<dbReference type="PROSITE" id="PS51724">
    <property type="entry name" value="SPOR"/>
    <property type="match status" value="1"/>
</dbReference>
<dbReference type="InterPro" id="IPR007730">
    <property type="entry name" value="SPOR-like_dom"/>
</dbReference>
<evidence type="ECO:0000313" key="12">
    <source>
        <dbReference type="EMBL" id="SDB12323.1"/>
    </source>
</evidence>
<dbReference type="RefSeq" id="WP_090875730.1">
    <property type="nucleotide sequence ID" value="NZ_FMXQ01000002.1"/>
</dbReference>
<evidence type="ECO:0000256" key="3">
    <source>
        <dbReference type="ARBA" id="ARBA00022801"/>
    </source>
</evidence>
<evidence type="ECO:0000256" key="5">
    <source>
        <dbReference type="ARBA" id="ARBA00022984"/>
    </source>
</evidence>
<evidence type="ECO:0000256" key="10">
    <source>
        <dbReference type="SAM" id="SignalP"/>
    </source>
</evidence>
<keyword evidence="2 10" id="KW-0732">Signal</keyword>
<evidence type="ECO:0000256" key="6">
    <source>
        <dbReference type="ARBA" id="ARBA00023316"/>
    </source>
</evidence>
<feature type="signal peptide" evidence="10">
    <location>
        <begin position="1"/>
        <end position="27"/>
    </location>
</feature>
<dbReference type="PANTHER" id="PTHR21581">
    <property type="entry name" value="D-ALANYL-D-ALANINE CARBOXYPEPTIDASE"/>
    <property type="match status" value="1"/>
</dbReference>
<keyword evidence="5" id="KW-0573">Peptidoglycan synthesis</keyword>
<accession>A0A1G6AVM5</accession>
<evidence type="ECO:0000259" key="11">
    <source>
        <dbReference type="PROSITE" id="PS51724"/>
    </source>
</evidence>
<evidence type="ECO:0000256" key="2">
    <source>
        <dbReference type="ARBA" id="ARBA00022729"/>
    </source>
</evidence>
<dbReference type="GO" id="GO:0009252">
    <property type="term" value="P:peptidoglycan biosynthetic process"/>
    <property type="evidence" value="ECO:0007669"/>
    <property type="project" value="UniProtKB-KW"/>
</dbReference>
<dbReference type="Proteomes" id="UP000199071">
    <property type="component" value="Unassembled WGS sequence"/>
</dbReference>
<dbReference type="EMBL" id="FMXQ01000002">
    <property type="protein sequence ID" value="SDB12323.1"/>
    <property type="molecule type" value="Genomic_DNA"/>
</dbReference>
<sequence length="432" mass="45518">MTMRLRALHRRGATWLRTLIAAGAAMAAIGAGSAEAVVSAAIVVDAKTGKVLYSSNADTRTYPASLTKIMTLYMLFEALDSGRVTLSSEITVSKHAASQPPSKLGLKPGQSISVKDAILSLVTRSANDIAAAIGEHLGGTESGFAALMTTRARQLGMKSTTFRNASGLPDGGQVTTARDMAILGRAVQDRFPNYFTYFKVSSFTYKGTKIGNHNRLLGRYPGVDGIKTGYIRASGFNLVTSVNQSNRRVVAVVLGGSSGSSRDARMAELLKTYVPKASTGFQIAKRILPSGATVFAANVPTPRTRPDGDIEIETGSVVTAAASVIPQEFRSQGDISDDVIIEEAQPAPVVTSGWKIQIAATPTEAAAMELLSDAKSKGGTVLASAAPYTEPVVKESLTLYRARFAGFAGKSEARAACAYLTKQKFACYAISE</sequence>
<keyword evidence="12" id="KW-0645">Protease</keyword>
<evidence type="ECO:0000256" key="7">
    <source>
        <dbReference type="PIRSR" id="PIRSR618044-1"/>
    </source>
</evidence>
<feature type="binding site" evidence="8">
    <location>
        <position position="227"/>
    </location>
    <ligand>
        <name>substrate</name>
    </ligand>
</feature>
<keyword evidence="12" id="KW-0121">Carboxypeptidase</keyword>
<dbReference type="GO" id="GO:0008360">
    <property type="term" value="P:regulation of cell shape"/>
    <property type="evidence" value="ECO:0007669"/>
    <property type="project" value="UniProtKB-KW"/>
</dbReference>
<dbReference type="OrthoDB" id="5291989at2"/>
<evidence type="ECO:0000256" key="4">
    <source>
        <dbReference type="ARBA" id="ARBA00022960"/>
    </source>
</evidence>
<dbReference type="AlphaFoldDB" id="A0A1G6AVM5"/>
<organism evidence="12 13">
    <name type="scientific">Bauldia litoralis</name>
    <dbReference type="NCBI Taxonomy" id="665467"/>
    <lineage>
        <taxon>Bacteria</taxon>
        <taxon>Pseudomonadati</taxon>
        <taxon>Pseudomonadota</taxon>
        <taxon>Alphaproteobacteria</taxon>
        <taxon>Hyphomicrobiales</taxon>
        <taxon>Kaistiaceae</taxon>
        <taxon>Bauldia</taxon>
    </lineage>
</organism>
<feature type="chain" id="PRO_5011471801" evidence="10">
    <location>
        <begin position="28"/>
        <end position="432"/>
    </location>
</feature>
<comment type="similarity">
    <text evidence="1 9">Belongs to the peptidase S11 family.</text>
</comment>
<evidence type="ECO:0000256" key="1">
    <source>
        <dbReference type="ARBA" id="ARBA00007164"/>
    </source>
</evidence>
<dbReference type="Pfam" id="PF05036">
    <property type="entry name" value="SPOR"/>
    <property type="match status" value="1"/>
</dbReference>
<feature type="active site" description="Proton acceptor" evidence="7">
    <location>
        <position position="68"/>
    </location>
</feature>
<evidence type="ECO:0000256" key="9">
    <source>
        <dbReference type="RuleBase" id="RU004016"/>
    </source>
</evidence>
<dbReference type="Pfam" id="PF00768">
    <property type="entry name" value="Peptidase_S11"/>
    <property type="match status" value="1"/>
</dbReference>
<feature type="active site" description="Acyl-ester intermediate" evidence="7">
    <location>
        <position position="65"/>
    </location>
</feature>
<dbReference type="InterPro" id="IPR001967">
    <property type="entry name" value="Peptidase_S11_N"/>
</dbReference>
<dbReference type="Gene3D" id="3.40.710.10">
    <property type="entry name" value="DD-peptidase/beta-lactamase superfamily"/>
    <property type="match status" value="1"/>
</dbReference>
<dbReference type="PANTHER" id="PTHR21581:SF6">
    <property type="entry name" value="TRAFFICKING PROTEIN PARTICLE COMPLEX SUBUNIT 12"/>
    <property type="match status" value="1"/>
</dbReference>
<dbReference type="PRINTS" id="PR00725">
    <property type="entry name" value="DADACBPTASE1"/>
</dbReference>
<protein>
    <submittedName>
        <fullName evidence="12">D-alanyl-D-alanine carboxypeptidase (Penicillin-binding protein 5/6)</fullName>
    </submittedName>
</protein>
<dbReference type="GO" id="GO:0042834">
    <property type="term" value="F:peptidoglycan binding"/>
    <property type="evidence" value="ECO:0007669"/>
    <property type="project" value="InterPro"/>
</dbReference>
<evidence type="ECO:0000313" key="13">
    <source>
        <dbReference type="Proteomes" id="UP000199071"/>
    </source>
</evidence>
<reference evidence="12" key="1">
    <citation type="submission" date="2016-10" db="EMBL/GenBank/DDBJ databases">
        <authorList>
            <person name="de Groot N.N."/>
        </authorList>
    </citation>
    <scope>NUCLEOTIDE SEQUENCE [LARGE SCALE GENOMIC DNA]</scope>
    <source>
        <strain evidence="12">ATCC 35022</strain>
    </source>
</reference>
<dbReference type="InterPro" id="IPR012338">
    <property type="entry name" value="Beta-lactam/transpept-like"/>
</dbReference>
<keyword evidence="6" id="KW-0961">Cell wall biogenesis/degradation</keyword>
<keyword evidence="4" id="KW-0133">Cell shape</keyword>
<proteinExistence type="inferred from homology"/>
<dbReference type="GO" id="GO:0009002">
    <property type="term" value="F:serine-type D-Ala-D-Ala carboxypeptidase activity"/>
    <property type="evidence" value="ECO:0007669"/>
    <property type="project" value="InterPro"/>
</dbReference>
<name>A0A1G6AVM5_9HYPH</name>
<dbReference type="GO" id="GO:0006508">
    <property type="term" value="P:proteolysis"/>
    <property type="evidence" value="ECO:0007669"/>
    <property type="project" value="InterPro"/>
</dbReference>
<feature type="domain" description="SPOR" evidence="11">
    <location>
        <begin position="348"/>
        <end position="432"/>
    </location>
</feature>
<dbReference type="InterPro" id="IPR036680">
    <property type="entry name" value="SPOR-like_sf"/>
</dbReference>
<evidence type="ECO:0000256" key="8">
    <source>
        <dbReference type="PIRSR" id="PIRSR618044-2"/>
    </source>
</evidence>
<dbReference type="Gene3D" id="3.30.70.1070">
    <property type="entry name" value="Sporulation related repeat"/>
    <property type="match status" value="1"/>
</dbReference>
<dbReference type="SUPFAM" id="SSF56601">
    <property type="entry name" value="beta-lactamase/transpeptidase-like"/>
    <property type="match status" value="1"/>
</dbReference>
<keyword evidence="3" id="KW-0378">Hydrolase</keyword>
<dbReference type="STRING" id="665467.SAMN02982931_00911"/>
<gene>
    <name evidence="12" type="ORF">SAMN02982931_00911</name>
</gene>